<protein>
    <submittedName>
        <fullName evidence="4">SpoIID/LytB domain-containing protein</fullName>
    </submittedName>
</protein>
<dbReference type="KEGG" id="halt:IM660_14050"/>
<dbReference type="SUPFAM" id="SSF69318">
    <property type="entry name" value="Integrin alpha N-terminal domain"/>
    <property type="match status" value="1"/>
</dbReference>
<sequence length="669" mass="70482">MTDLPLPRRVRRGVAALLAAALLVIVTTVSTAPPAAAEATVTLDGRGYGHGIGMSQWGAQGRAAAGHTYTQILSAYYPGTTQGVLPDSGEIRVWIQRDQDNLATIVAEPGTSVRLDSASYALPSTLGGATVDRWRVGRSGSTLVVQGRAAGTWRDHGLPALTAALSGRTSTDLVTSDGTVRLEANGYQEYQGAIRAVLVGSALRTVVVTTYAGYLPSVVTAEMPAGWSVQALRAQAVAARTYARFDQASGSSWYDTCDTTSCQVFRGIAEYSEDGTLLRSFTHPRTRAAVTDTSGVVVLASGAPAFTQFSASNGGYSVQGSRPYLRAAADPYDGLGAWQTVLTGSQITAAYPAIGTFRSIQVTRDGLGPYGGRATSVTLTGTSDSVTVSGAQLRAKFSLRSTLFAATLDGVALESPQRDWDSNGMPDLLARGPDGTLYSYLARGPTAWHTRTTIGHGWQTMGAMTQVHDFSGTGHPEVIAIQPSTAQLLVYAGDGRGGWGTPRVMGRGWRNFDQFIGVQDWDGAGSVGLIVRQTSTGDLLYYGGNGRGGLSPGVRIGHGWRGMDQILAAGDWDGDGNPDLFARQASTGALYLYRGDGNGGFRDGARIGNGWQIMNSMLGASDWNHDGTVDLLAREVSGGRLWLYPSNGAGTFLPRVQVGNGWTGFDLVR</sequence>
<dbReference type="Gene3D" id="2.130.10.130">
    <property type="entry name" value="Integrin alpha, N-terminal"/>
    <property type="match status" value="1"/>
</dbReference>
<evidence type="ECO:0000256" key="1">
    <source>
        <dbReference type="ARBA" id="ARBA00022729"/>
    </source>
</evidence>
<dbReference type="Pfam" id="PF13517">
    <property type="entry name" value="FG-GAP_3"/>
    <property type="match status" value="1"/>
</dbReference>
<dbReference type="GO" id="GO:0030435">
    <property type="term" value="P:sporulation resulting in formation of a cellular spore"/>
    <property type="evidence" value="ECO:0007669"/>
    <property type="project" value="InterPro"/>
</dbReference>
<accession>A0A7M1SRL1</accession>
<evidence type="ECO:0000259" key="3">
    <source>
        <dbReference type="Pfam" id="PF08486"/>
    </source>
</evidence>
<reference evidence="4 5" key="1">
    <citation type="submission" date="2020-10" db="EMBL/GenBank/DDBJ databases">
        <title>Haloactinobacterium sp. RN3S43, a bacterium isolated from saline soil.</title>
        <authorList>
            <person name="Sun J.-Q."/>
        </authorList>
    </citation>
    <scope>NUCLEOTIDE SEQUENCE [LARGE SCALE GENOMIC DNA]</scope>
    <source>
        <strain evidence="4 5">RN3S43</strain>
    </source>
</reference>
<dbReference type="RefSeq" id="WP_193496403.1">
    <property type="nucleotide sequence ID" value="NZ_CP063169.1"/>
</dbReference>
<gene>
    <name evidence="4" type="ORF">IM660_14050</name>
</gene>
<dbReference type="InterPro" id="IPR013486">
    <property type="entry name" value="SpoIID/LytB"/>
</dbReference>
<dbReference type="InterPro" id="IPR013517">
    <property type="entry name" value="FG-GAP"/>
</dbReference>
<name>A0A7M1SRL1_9MICO</name>
<organism evidence="4 5">
    <name type="scientific">Ruania alkalisoli</name>
    <dbReference type="NCBI Taxonomy" id="2779775"/>
    <lineage>
        <taxon>Bacteria</taxon>
        <taxon>Bacillati</taxon>
        <taxon>Actinomycetota</taxon>
        <taxon>Actinomycetes</taxon>
        <taxon>Micrococcales</taxon>
        <taxon>Ruaniaceae</taxon>
        <taxon>Ruania</taxon>
    </lineage>
</organism>
<dbReference type="Proteomes" id="UP000593758">
    <property type="component" value="Chromosome"/>
</dbReference>
<dbReference type="InterPro" id="IPR028994">
    <property type="entry name" value="Integrin_alpha_N"/>
</dbReference>
<dbReference type="NCBIfam" id="TIGR02669">
    <property type="entry name" value="SpoIID_LytB"/>
    <property type="match status" value="1"/>
</dbReference>
<evidence type="ECO:0000256" key="2">
    <source>
        <dbReference type="SAM" id="SignalP"/>
    </source>
</evidence>
<dbReference type="AlphaFoldDB" id="A0A7M1SRL1"/>
<proteinExistence type="predicted"/>
<dbReference type="PANTHER" id="PTHR44103:SF1">
    <property type="entry name" value="PROPROTEIN CONVERTASE P"/>
    <property type="match status" value="1"/>
</dbReference>
<dbReference type="PANTHER" id="PTHR44103">
    <property type="entry name" value="PROPROTEIN CONVERTASE P"/>
    <property type="match status" value="1"/>
</dbReference>
<keyword evidence="5" id="KW-1185">Reference proteome</keyword>
<evidence type="ECO:0000313" key="4">
    <source>
        <dbReference type="EMBL" id="QOR69777.1"/>
    </source>
</evidence>
<dbReference type="InterPro" id="IPR013693">
    <property type="entry name" value="SpoIID/LytB_N"/>
</dbReference>
<feature type="signal peptide" evidence="2">
    <location>
        <begin position="1"/>
        <end position="31"/>
    </location>
</feature>
<dbReference type="EMBL" id="CP063169">
    <property type="protein sequence ID" value="QOR69777.1"/>
    <property type="molecule type" value="Genomic_DNA"/>
</dbReference>
<keyword evidence="1 2" id="KW-0732">Signal</keyword>
<feature type="domain" description="Sporulation stage II protein D amidase enhancer LytB N-terminal" evidence="3">
    <location>
        <begin position="205"/>
        <end position="298"/>
    </location>
</feature>
<dbReference type="Pfam" id="PF08486">
    <property type="entry name" value="SpoIID"/>
    <property type="match status" value="1"/>
</dbReference>
<evidence type="ECO:0000313" key="5">
    <source>
        <dbReference type="Proteomes" id="UP000593758"/>
    </source>
</evidence>
<feature type="chain" id="PRO_5038984562" evidence="2">
    <location>
        <begin position="32"/>
        <end position="669"/>
    </location>
</feature>